<evidence type="ECO:0000313" key="2">
    <source>
        <dbReference type="Proteomes" id="UP001222325"/>
    </source>
</evidence>
<dbReference type="Proteomes" id="UP001222325">
    <property type="component" value="Unassembled WGS sequence"/>
</dbReference>
<gene>
    <name evidence="1" type="ORF">B0H15DRAFT_868211</name>
</gene>
<keyword evidence="2" id="KW-1185">Reference proteome</keyword>
<evidence type="ECO:0000313" key="1">
    <source>
        <dbReference type="EMBL" id="KAJ7074989.1"/>
    </source>
</evidence>
<dbReference type="AlphaFoldDB" id="A0AAD6XJ28"/>
<organism evidence="1 2">
    <name type="scientific">Mycena belliarum</name>
    <dbReference type="NCBI Taxonomy" id="1033014"/>
    <lineage>
        <taxon>Eukaryota</taxon>
        <taxon>Fungi</taxon>
        <taxon>Dikarya</taxon>
        <taxon>Basidiomycota</taxon>
        <taxon>Agaricomycotina</taxon>
        <taxon>Agaricomycetes</taxon>
        <taxon>Agaricomycetidae</taxon>
        <taxon>Agaricales</taxon>
        <taxon>Marasmiineae</taxon>
        <taxon>Mycenaceae</taxon>
        <taxon>Mycena</taxon>
    </lineage>
</organism>
<comment type="caution">
    <text evidence="1">The sequence shown here is derived from an EMBL/GenBank/DDBJ whole genome shotgun (WGS) entry which is preliminary data.</text>
</comment>
<reference evidence="1" key="1">
    <citation type="submission" date="2023-03" db="EMBL/GenBank/DDBJ databases">
        <title>Massive genome expansion in bonnet fungi (Mycena s.s.) driven by repeated elements and novel gene families across ecological guilds.</title>
        <authorList>
            <consortium name="Lawrence Berkeley National Laboratory"/>
            <person name="Harder C.B."/>
            <person name="Miyauchi S."/>
            <person name="Viragh M."/>
            <person name="Kuo A."/>
            <person name="Thoen E."/>
            <person name="Andreopoulos B."/>
            <person name="Lu D."/>
            <person name="Skrede I."/>
            <person name="Drula E."/>
            <person name="Henrissat B."/>
            <person name="Morin E."/>
            <person name="Kohler A."/>
            <person name="Barry K."/>
            <person name="LaButti K."/>
            <person name="Morin E."/>
            <person name="Salamov A."/>
            <person name="Lipzen A."/>
            <person name="Mereny Z."/>
            <person name="Hegedus B."/>
            <person name="Baldrian P."/>
            <person name="Stursova M."/>
            <person name="Weitz H."/>
            <person name="Taylor A."/>
            <person name="Grigoriev I.V."/>
            <person name="Nagy L.G."/>
            <person name="Martin F."/>
            <person name="Kauserud H."/>
        </authorList>
    </citation>
    <scope>NUCLEOTIDE SEQUENCE</scope>
    <source>
        <strain evidence="1">CBHHK173m</strain>
    </source>
</reference>
<protein>
    <submittedName>
        <fullName evidence="1">Uncharacterized protein</fullName>
    </submittedName>
</protein>
<name>A0AAD6XJ28_9AGAR</name>
<dbReference type="EMBL" id="JARJCN010000106">
    <property type="protein sequence ID" value="KAJ7074989.1"/>
    <property type="molecule type" value="Genomic_DNA"/>
</dbReference>
<proteinExistence type="predicted"/>
<accession>A0AAD6XJ28</accession>
<sequence length="169" mass="17750">MSSTVQINISNKMSSSVSADPAFDMKLDTSTPVMTAGTVSITPLPTIGSLNAIDNTGGGAYTGTGSSGFPVRGVVAYSIPGAKATLIIYFDTTKCRIDTLSPGVTITTDIVDATAKKNQVEITGTLVAGRNVYTYTVNTDPFNSSSLRTEYLSRPRLRRRLSPTPTSAS</sequence>